<reference evidence="6 7" key="1">
    <citation type="submission" date="2017-07" db="EMBL/GenBank/DDBJ databases">
        <authorList>
            <person name="Sun Z.S."/>
            <person name="Albrecht U."/>
            <person name="Echele G."/>
            <person name="Lee C.C."/>
        </authorList>
    </citation>
    <scope>NUCLEOTIDE SEQUENCE [LARGE SCALE GENOMIC DNA]</scope>
    <source>
        <strain evidence="6 7">CGMCC 1.12710</strain>
    </source>
</reference>
<dbReference type="Pfam" id="PF01812">
    <property type="entry name" value="5-FTHF_cyc-lig"/>
    <property type="match status" value="1"/>
</dbReference>
<evidence type="ECO:0000256" key="1">
    <source>
        <dbReference type="ARBA" id="ARBA00010638"/>
    </source>
</evidence>
<dbReference type="PANTHER" id="PTHR23407">
    <property type="entry name" value="ATPASE INHIBITOR/5-FORMYLTETRAHYDROFOLATE CYCLO-LIGASE"/>
    <property type="match status" value="1"/>
</dbReference>
<feature type="binding site" evidence="4">
    <location>
        <begin position="12"/>
        <end position="16"/>
    </location>
    <ligand>
        <name>ATP</name>
        <dbReference type="ChEBI" id="CHEBI:30616"/>
    </ligand>
</feature>
<dbReference type="GO" id="GO:0009396">
    <property type="term" value="P:folic acid-containing compound biosynthetic process"/>
    <property type="evidence" value="ECO:0007669"/>
    <property type="project" value="TreeGrafter"/>
</dbReference>
<comment type="catalytic activity">
    <reaction evidence="5">
        <text>(6S)-5-formyl-5,6,7,8-tetrahydrofolate + ATP = (6R)-5,10-methenyltetrahydrofolate + ADP + phosphate</text>
        <dbReference type="Rhea" id="RHEA:10488"/>
        <dbReference type="ChEBI" id="CHEBI:30616"/>
        <dbReference type="ChEBI" id="CHEBI:43474"/>
        <dbReference type="ChEBI" id="CHEBI:57455"/>
        <dbReference type="ChEBI" id="CHEBI:57457"/>
        <dbReference type="ChEBI" id="CHEBI:456216"/>
        <dbReference type="EC" id="6.3.3.2"/>
    </reaction>
</comment>
<feature type="binding site" evidence="4">
    <location>
        <begin position="137"/>
        <end position="145"/>
    </location>
    <ligand>
        <name>ATP</name>
        <dbReference type="ChEBI" id="CHEBI:30616"/>
    </ligand>
</feature>
<keyword evidence="5" id="KW-0460">Magnesium</keyword>
<dbReference type="NCBIfam" id="TIGR02727">
    <property type="entry name" value="MTHFS_bact"/>
    <property type="match status" value="1"/>
</dbReference>
<feature type="binding site" evidence="4">
    <location>
        <position position="62"/>
    </location>
    <ligand>
        <name>substrate</name>
    </ligand>
</feature>
<evidence type="ECO:0000256" key="5">
    <source>
        <dbReference type="RuleBase" id="RU361279"/>
    </source>
</evidence>
<comment type="similarity">
    <text evidence="1 5">Belongs to the 5-formyltetrahydrofolate cyclo-ligase family.</text>
</comment>
<dbReference type="EMBL" id="FZQA01000008">
    <property type="protein sequence ID" value="SNT75563.1"/>
    <property type="molecule type" value="Genomic_DNA"/>
</dbReference>
<dbReference type="GO" id="GO:0046872">
    <property type="term" value="F:metal ion binding"/>
    <property type="evidence" value="ECO:0007669"/>
    <property type="project" value="UniProtKB-KW"/>
</dbReference>
<dbReference type="PANTHER" id="PTHR23407:SF1">
    <property type="entry name" value="5-FORMYLTETRAHYDROFOLATE CYCLO-LIGASE"/>
    <property type="match status" value="1"/>
</dbReference>
<comment type="cofactor">
    <cofactor evidence="5">
        <name>Mg(2+)</name>
        <dbReference type="ChEBI" id="CHEBI:18420"/>
    </cofactor>
</comment>
<dbReference type="SUPFAM" id="SSF100950">
    <property type="entry name" value="NagB/RpiA/CoA transferase-like"/>
    <property type="match status" value="1"/>
</dbReference>
<proteinExistence type="inferred from homology"/>
<sequence length="197" mass="21104">MFPPIAPFFDPKRILREKMKAERRAAAKARPDAARHAAKNFLEAVAVPEGAVVALYHPIRDELDTAPLAEALAARGAALALPVVARRDAPLGFRRYRPGDALVKGAFGICAPDEKAEALAPDIVVAPLLAFDRAGGRLGYGGGYYDRSLAALRAGRPVLAVGYAYGAQEVDALPLSPLDQRLDWIITEREAIRVGKA</sequence>
<dbReference type="EC" id="6.3.3.2" evidence="5"/>
<dbReference type="Gene3D" id="3.40.50.10420">
    <property type="entry name" value="NagB/RpiA/CoA transferase-like"/>
    <property type="match status" value="1"/>
</dbReference>
<dbReference type="Proteomes" id="UP000198346">
    <property type="component" value="Unassembled WGS sequence"/>
</dbReference>
<gene>
    <name evidence="6" type="ORF">SAMN06297382_2813</name>
</gene>
<dbReference type="GO" id="GO:0035999">
    <property type="term" value="P:tetrahydrofolate interconversion"/>
    <property type="evidence" value="ECO:0007669"/>
    <property type="project" value="TreeGrafter"/>
</dbReference>
<organism evidence="6 7">
    <name type="scientific">Amphiplicatus metriothermophilus</name>
    <dbReference type="NCBI Taxonomy" id="1519374"/>
    <lineage>
        <taxon>Bacteria</taxon>
        <taxon>Pseudomonadati</taxon>
        <taxon>Pseudomonadota</taxon>
        <taxon>Alphaproteobacteria</taxon>
        <taxon>Parvularculales</taxon>
        <taxon>Parvularculaceae</taxon>
        <taxon>Amphiplicatus</taxon>
    </lineage>
</organism>
<evidence type="ECO:0000313" key="6">
    <source>
        <dbReference type="EMBL" id="SNT75563.1"/>
    </source>
</evidence>
<dbReference type="InterPro" id="IPR024185">
    <property type="entry name" value="FTHF_cligase-like_sf"/>
</dbReference>
<dbReference type="AlphaFoldDB" id="A0A239PZX6"/>
<evidence type="ECO:0000256" key="2">
    <source>
        <dbReference type="ARBA" id="ARBA00022741"/>
    </source>
</evidence>
<evidence type="ECO:0000313" key="7">
    <source>
        <dbReference type="Proteomes" id="UP000198346"/>
    </source>
</evidence>
<dbReference type="RefSeq" id="WP_200815396.1">
    <property type="nucleotide sequence ID" value="NZ_FZQA01000008.1"/>
</dbReference>
<dbReference type="PIRSF" id="PIRSF006806">
    <property type="entry name" value="FTHF_cligase"/>
    <property type="match status" value="1"/>
</dbReference>
<keyword evidence="7" id="KW-1185">Reference proteome</keyword>
<accession>A0A239PZX6</accession>
<dbReference type="InterPro" id="IPR037171">
    <property type="entry name" value="NagB/RpiA_transferase-like"/>
</dbReference>
<keyword evidence="3 4" id="KW-0067">ATP-binding</keyword>
<dbReference type="GO" id="GO:0030272">
    <property type="term" value="F:5-formyltetrahydrofolate cyclo-ligase activity"/>
    <property type="evidence" value="ECO:0007669"/>
    <property type="project" value="UniProtKB-EC"/>
</dbReference>
<keyword evidence="2 4" id="KW-0547">Nucleotide-binding</keyword>
<dbReference type="InterPro" id="IPR002698">
    <property type="entry name" value="FTHF_cligase"/>
</dbReference>
<protein>
    <recommendedName>
        <fullName evidence="5">5-formyltetrahydrofolate cyclo-ligase</fullName>
        <ecNumber evidence="5">6.3.3.2</ecNumber>
    </recommendedName>
</protein>
<keyword evidence="5" id="KW-0479">Metal-binding</keyword>
<dbReference type="GO" id="GO:0005524">
    <property type="term" value="F:ATP binding"/>
    <property type="evidence" value="ECO:0007669"/>
    <property type="project" value="UniProtKB-KW"/>
</dbReference>
<keyword evidence="6" id="KW-0436">Ligase</keyword>
<evidence type="ECO:0000256" key="3">
    <source>
        <dbReference type="ARBA" id="ARBA00022840"/>
    </source>
</evidence>
<name>A0A239PZX6_9PROT</name>
<evidence type="ECO:0000256" key="4">
    <source>
        <dbReference type="PIRSR" id="PIRSR006806-1"/>
    </source>
</evidence>